<accession>A0ABZ1UHZ8</accession>
<dbReference type="InterPro" id="IPR015421">
    <property type="entry name" value="PyrdxlP-dep_Trfase_major"/>
</dbReference>
<evidence type="ECO:0000256" key="1">
    <source>
        <dbReference type="ARBA" id="ARBA00001933"/>
    </source>
</evidence>
<proteinExistence type="inferred from homology"/>
<reference evidence="6 7" key="1">
    <citation type="journal article" date="2019" name="Int. J. Syst. Evol. Microbiol.">
        <title>The Draft Whole-Genome Sequence of the Antibiotic Producer Empedobacter haloabium ATCC 31962 Provides Indications for Its Taxonomic Reclassification.</title>
        <authorList>
            <person name="Miess H."/>
            <person name="Arlt P."/>
            <person name="Apel A.K."/>
            <person name="Weber T."/>
            <person name="Nieselt K."/>
            <person name="Hanssen F."/>
            <person name="Czemmel S."/>
            <person name="Nahnsen S."/>
            <person name="Gross H."/>
        </authorList>
    </citation>
    <scope>NUCLEOTIDE SEQUENCE [LARGE SCALE GENOMIC DNA]</scope>
    <source>
        <strain evidence="6 7">ATCC 31962</strain>
    </source>
</reference>
<evidence type="ECO:0000256" key="2">
    <source>
        <dbReference type="ARBA" id="ARBA00022898"/>
    </source>
</evidence>
<dbReference type="InterPro" id="IPR015422">
    <property type="entry name" value="PyrdxlP-dep_Trfase_small"/>
</dbReference>
<keyword evidence="2 5" id="KW-0663">Pyridoxal phosphate</keyword>
<evidence type="ECO:0000313" key="7">
    <source>
        <dbReference type="Proteomes" id="UP000321323"/>
    </source>
</evidence>
<sequence length="417" mass="44789">MTTYTLPSRGASWAGIKGRLAELQSLDWSHRDGRLPLHCYYANDDVSQVAAEAYAMFASTNALAPVAFPSTRQMEQEVVAMALGLLHGPSGSAGCMTSGGTESIILAVKAARDFAAATRPRKQPNIVLPRSVHPAFDKAAHLLGLTVRRTALQPGYRCDVAALEAAMDEDTILLVASAPSLPYGLVDPIAEVGQLALRTGTWLHVDSCIGGMLAPFVAKLGYPVPPFDFAVPGVRSMSADLHKFGYSAKGASLVLYRDEADLDYQYCRFDAWPKGDYFTPTLAGTRSGGTIASAWAVMHFLGEEGYLATTARLMRLRDHYIAGFRALGLEVLGPPDLAVVTVTAPQANIFSIADDMRERGWYMSLVAEPPAIQQTVNLVHEQVAERYFDDLAAAVQQGAARAAAGIEAHDARAVVTY</sequence>
<evidence type="ECO:0000313" key="6">
    <source>
        <dbReference type="EMBL" id="WUR12340.1"/>
    </source>
</evidence>
<dbReference type="PANTHER" id="PTHR42735">
    <property type="match status" value="1"/>
</dbReference>
<keyword evidence="6" id="KW-0032">Aminotransferase</keyword>
<dbReference type="Pfam" id="PF00282">
    <property type="entry name" value="Pyridoxal_deC"/>
    <property type="match status" value="1"/>
</dbReference>
<keyword evidence="6" id="KW-0808">Transferase</keyword>
<dbReference type="GO" id="GO:0008483">
    <property type="term" value="F:transaminase activity"/>
    <property type="evidence" value="ECO:0007669"/>
    <property type="project" value="UniProtKB-KW"/>
</dbReference>
<dbReference type="InterPro" id="IPR015424">
    <property type="entry name" value="PyrdxlP-dep_Trfase"/>
</dbReference>
<dbReference type="PANTHER" id="PTHR42735:SF6">
    <property type="entry name" value="SPHINGOSINE-1-PHOSPHATE LYASE 1"/>
    <property type="match status" value="1"/>
</dbReference>
<comment type="similarity">
    <text evidence="4">Belongs to the group II decarboxylase family. Sphingosine-1-phosphate lyase subfamily.</text>
</comment>
<evidence type="ECO:0000256" key="3">
    <source>
        <dbReference type="ARBA" id="ARBA00023239"/>
    </source>
</evidence>
<keyword evidence="7" id="KW-1185">Reference proteome</keyword>
<evidence type="ECO:0000256" key="5">
    <source>
        <dbReference type="RuleBase" id="RU000382"/>
    </source>
</evidence>
<dbReference type="InterPro" id="IPR002129">
    <property type="entry name" value="PyrdxlP-dep_de-COase"/>
</dbReference>
<comment type="cofactor">
    <cofactor evidence="1 5">
        <name>pyridoxal 5'-phosphate</name>
        <dbReference type="ChEBI" id="CHEBI:597326"/>
    </cofactor>
</comment>
<dbReference type="Gene3D" id="3.90.1150.10">
    <property type="entry name" value="Aspartate Aminotransferase, domain 1"/>
    <property type="match status" value="1"/>
</dbReference>
<name>A0ABZ1UHZ8_9BURK</name>
<keyword evidence="3 5" id="KW-0456">Lyase</keyword>
<dbReference type="Proteomes" id="UP000321323">
    <property type="component" value="Chromosome"/>
</dbReference>
<protein>
    <submittedName>
        <fullName evidence="6">Aspartate aminotransferase family protein</fullName>
    </submittedName>
</protein>
<dbReference type="EMBL" id="CP136508">
    <property type="protein sequence ID" value="WUR12340.1"/>
    <property type="molecule type" value="Genomic_DNA"/>
</dbReference>
<gene>
    <name evidence="6" type="ORF">E7V67_021950</name>
</gene>
<organism evidence="6 7">
    <name type="scientific">[Empedobacter] haloabium</name>
    <dbReference type="NCBI Taxonomy" id="592317"/>
    <lineage>
        <taxon>Bacteria</taxon>
        <taxon>Pseudomonadati</taxon>
        <taxon>Pseudomonadota</taxon>
        <taxon>Betaproteobacteria</taxon>
        <taxon>Burkholderiales</taxon>
        <taxon>Oxalobacteraceae</taxon>
        <taxon>Telluria group</taxon>
        <taxon>Telluria group incertae sedis</taxon>
    </lineage>
</organism>
<dbReference type="InterPro" id="IPR050477">
    <property type="entry name" value="GrpII_AminoAcid_Decarb"/>
</dbReference>
<dbReference type="Gene3D" id="3.40.640.10">
    <property type="entry name" value="Type I PLP-dependent aspartate aminotransferase-like (Major domain)"/>
    <property type="match status" value="1"/>
</dbReference>
<dbReference type="SUPFAM" id="SSF53383">
    <property type="entry name" value="PLP-dependent transferases"/>
    <property type="match status" value="1"/>
</dbReference>
<evidence type="ECO:0000256" key="4">
    <source>
        <dbReference type="ARBA" id="ARBA00038302"/>
    </source>
</evidence>